<name>A0A0T6DRB5_9GAMM</name>
<dbReference type="InterPro" id="IPR001806">
    <property type="entry name" value="Small_GTPase"/>
</dbReference>
<evidence type="ECO:0000313" key="1">
    <source>
        <dbReference type="EMBL" id="KRU22200.1"/>
    </source>
</evidence>
<sequence length="177" mass="19613">MNYQKLAIIGEVGAGKTQMVKTLSEINPFETEAKSSIDIGKEYTTVGIDYGRITLSDDMALGIYGVPGQERFSFLWEFVNHSLWGLLILIKHGETPDYANLDKLLHFFAPAKKQTTCIVGITHCEDADKQSVAVLGQEIRVMLMEHDIVAPVINVDPRNKESAVSLLSLFNTLNNQG</sequence>
<dbReference type="InterPro" id="IPR052705">
    <property type="entry name" value="Gliding_Motility_GTPase"/>
</dbReference>
<dbReference type="Proteomes" id="UP000051202">
    <property type="component" value="Unassembled WGS sequence"/>
</dbReference>
<dbReference type="CDD" id="cd00882">
    <property type="entry name" value="Ras_like_GTPase"/>
    <property type="match status" value="1"/>
</dbReference>
<dbReference type="Pfam" id="PF00071">
    <property type="entry name" value="Ras"/>
    <property type="match status" value="1"/>
</dbReference>
<proteinExistence type="predicted"/>
<evidence type="ECO:0000313" key="2">
    <source>
        <dbReference type="Proteomes" id="UP000051202"/>
    </source>
</evidence>
<dbReference type="InterPro" id="IPR027417">
    <property type="entry name" value="P-loop_NTPase"/>
</dbReference>
<dbReference type="PANTHER" id="PTHR42708">
    <property type="entry name" value="ATP/GTP-BINDING PROTEIN-RELATED"/>
    <property type="match status" value="1"/>
</dbReference>
<dbReference type="STRING" id="554343.AS194_09435"/>
<protein>
    <recommendedName>
        <fullName evidence="3">GTP-binding protein</fullName>
    </recommendedName>
</protein>
<dbReference type="AlphaFoldDB" id="A0A0T6DRB5"/>
<dbReference type="SUPFAM" id="SSF52540">
    <property type="entry name" value="P-loop containing nucleoside triphosphate hydrolases"/>
    <property type="match status" value="1"/>
</dbReference>
<evidence type="ECO:0008006" key="3">
    <source>
        <dbReference type="Google" id="ProtNLM"/>
    </source>
</evidence>
<comment type="caution">
    <text evidence="1">The sequence shown here is derived from an EMBL/GenBank/DDBJ whole genome shotgun (WGS) entry which is preliminary data.</text>
</comment>
<dbReference type="Gene3D" id="3.40.50.300">
    <property type="entry name" value="P-loop containing nucleotide triphosphate hydrolases"/>
    <property type="match status" value="1"/>
</dbReference>
<accession>A0A0T6DRB5</accession>
<dbReference type="RefSeq" id="WP_058025048.1">
    <property type="nucleotide sequence ID" value="NZ_LNDJ01000076.1"/>
</dbReference>
<keyword evidence="2" id="KW-1185">Reference proteome</keyword>
<dbReference type="PANTHER" id="PTHR42708:SF1">
    <property type="entry name" value="GLIDING MOTILITY PROTEIN MGLA"/>
    <property type="match status" value="1"/>
</dbReference>
<reference evidence="1 2" key="1">
    <citation type="submission" date="2015-11" db="EMBL/GenBank/DDBJ databases">
        <title>Permanent draft genome of Psychrobacter piscatorii LQ58.</title>
        <authorList>
            <person name="Zhou M."/>
            <person name="Dong B."/>
            <person name="Liu Q."/>
        </authorList>
    </citation>
    <scope>NUCLEOTIDE SEQUENCE [LARGE SCALE GENOMIC DNA]</scope>
    <source>
        <strain evidence="1 2">LQ58</strain>
    </source>
</reference>
<dbReference type="GO" id="GO:0003924">
    <property type="term" value="F:GTPase activity"/>
    <property type="evidence" value="ECO:0007669"/>
    <property type="project" value="InterPro"/>
</dbReference>
<dbReference type="GO" id="GO:0005525">
    <property type="term" value="F:GTP binding"/>
    <property type="evidence" value="ECO:0007669"/>
    <property type="project" value="InterPro"/>
</dbReference>
<gene>
    <name evidence="1" type="ORF">AS194_09435</name>
</gene>
<organism evidence="1 2">
    <name type="scientific">Psychrobacter piscatorii</name>
    <dbReference type="NCBI Taxonomy" id="554343"/>
    <lineage>
        <taxon>Bacteria</taxon>
        <taxon>Pseudomonadati</taxon>
        <taxon>Pseudomonadota</taxon>
        <taxon>Gammaproteobacteria</taxon>
        <taxon>Moraxellales</taxon>
        <taxon>Moraxellaceae</taxon>
        <taxon>Psychrobacter</taxon>
    </lineage>
</organism>
<dbReference type="EMBL" id="LNDJ01000076">
    <property type="protein sequence ID" value="KRU22200.1"/>
    <property type="molecule type" value="Genomic_DNA"/>
</dbReference>